<accession>A0A0F4ZEB2</accession>
<dbReference type="AlphaFoldDB" id="A0A0F4ZEB2"/>
<comment type="caution">
    <text evidence="1">The sequence shown here is derived from an EMBL/GenBank/DDBJ whole genome shotgun (WGS) entry which is preliminary data.</text>
</comment>
<evidence type="ECO:0000313" key="2">
    <source>
        <dbReference type="Proteomes" id="UP000033483"/>
    </source>
</evidence>
<sequence>MSYNAIGYVLRDRSWAILDVGLLQQLESKGRNIKSSGGDSKEKKQVKGFNDLVLPKGHEDMVVSLIEQHARNKLLDKNNKEQYDIVHGKGRPPQIEMHQCA</sequence>
<dbReference type="Proteomes" id="UP000033483">
    <property type="component" value="Unassembled WGS sequence"/>
</dbReference>
<dbReference type="OrthoDB" id="10042665at2759"/>
<keyword evidence="2" id="KW-1185">Reference proteome</keyword>
<gene>
    <name evidence="1" type="ORF">TD95_000246</name>
</gene>
<proteinExistence type="predicted"/>
<protein>
    <submittedName>
        <fullName evidence="1">Uncharacterized protein</fullName>
    </submittedName>
</protein>
<evidence type="ECO:0000313" key="1">
    <source>
        <dbReference type="EMBL" id="KKA28842.1"/>
    </source>
</evidence>
<name>A0A0F4ZEB2_9PEZI</name>
<organism evidence="1 2">
    <name type="scientific">Thielaviopsis punctulata</name>
    <dbReference type="NCBI Taxonomy" id="72032"/>
    <lineage>
        <taxon>Eukaryota</taxon>
        <taxon>Fungi</taxon>
        <taxon>Dikarya</taxon>
        <taxon>Ascomycota</taxon>
        <taxon>Pezizomycotina</taxon>
        <taxon>Sordariomycetes</taxon>
        <taxon>Hypocreomycetidae</taxon>
        <taxon>Microascales</taxon>
        <taxon>Ceratocystidaceae</taxon>
        <taxon>Thielaviopsis</taxon>
    </lineage>
</organism>
<dbReference type="EMBL" id="LAEV01001117">
    <property type="protein sequence ID" value="KKA28842.1"/>
    <property type="molecule type" value="Genomic_DNA"/>
</dbReference>
<reference evidence="1 2" key="1">
    <citation type="submission" date="2015-03" db="EMBL/GenBank/DDBJ databases">
        <authorList>
            <person name="Radwan O."/>
            <person name="Al-Naeli F.A."/>
            <person name="Rendon G.A."/>
            <person name="Fields C."/>
        </authorList>
    </citation>
    <scope>NUCLEOTIDE SEQUENCE [LARGE SCALE GENOMIC DNA]</scope>
    <source>
        <strain evidence="1">CR-DP1</strain>
    </source>
</reference>